<dbReference type="PATRIC" id="fig|1304281.5.peg.2781"/>
<evidence type="ECO:0000313" key="1">
    <source>
        <dbReference type="EMBL" id="KMQ70311.1"/>
    </source>
</evidence>
<dbReference type="RefSeq" id="WP_048500462.1">
    <property type="nucleotide sequence ID" value="NZ_LFNG01000022.1"/>
</dbReference>
<sequence length="98" mass="10782">MSKEITQKQIDAWKAEHGEIAKITVGGKTGYVKKPTRQTLGYATTAGAKDPLAFNEIILKQSWLGGDEEILTDIGLFMSVSSQITQLINIQESQLVFI</sequence>
<proteinExistence type="predicted"/>
<accession>A0A0J7IWV4</accession>
<reference evidence="1 2" key="1">
    <citation type="journal article" date="2004" name="Int. J. Syst. Evol. Microbiol.">
        <title>Kaistella koreensis gen. nov., sp. nov., a novel member of the Chryseobacterium-Bergeyella-Riemerella branch.</title>
        <authorList>
            <person name="Kim M.K."/>
            <person name="Im W.T."/>
            <person name="Shin Y.K."/>
            <person name="Lim J.H."/>
            <person name="Kim S.H."/>
            <person name="Lee B.C."/>
            <person name="Park M.Y."/>
            <person name="Lee K.Y."/>
            <person name="Lee S.T."/>
        </authorList>
    </citation>
    <scope>NUCLEOTIDE SEQUENCE [LARGE SCALE GENOMIC DNA]</scope>
    <source>
        <strain evidence="1 2">CCUG 49689</strain>
    </source>
</reference>
<comment type="caution">
    <text evidence="1">The sequence shown here is derived from an EMBL/GenBank/DDBJ whole genome shotgun (WGS) entry which is preliminary data.</text>
</comment>
<evidence type="ECO:0000313" key="2">
    <source>
        <dbReference type="Proteomes" id="UP000035900"/>
    </source>
</evidence>
<dbReference type="EMBL" id="LFNG01000022">
    <property type="protein sequence ID" value="KMQ70311.1"/>
    <property type="molecule type" value="Genomic_DNA"/>
</dbReference>
<dbReference type="STRING" id="1304281.ACM44_12900"/>
<protein>
    <submittedName>
        <fullName evidence="1">Uncharacterized protein</fullName>
    </submittedName>
</protein>
<dbReference type="OrthoDB" id="885654at2"/>
<keyword evidence="2" id="KW-1185">Reference proteome</keyword>
<dbReference type="Proteomes" id="UP000035900">
    <property type="component" value="Unassembled WGS sequence"/>
</dbReference>
<name>A0A0J7IWV4_9FLAO</name>
<gene>
    <name evidence="1" type="ORF">ACM44_12900</name>
</gene>
<dbReference type="AlphaFoldDB" id="A0A0J7IWV4"/>
<organism evidence="1 2">
    <name type="scientific">Chryseobacterium koreense CCUG 49689</name>
    <dbReference type="NCBI Taxonomy" id="1304281"/>
    <lineage>
        <taxon>Bacteria</taxon>
        <taxon>Pseudomonadati</taxon>
        <taxon>Bacteroidota</taxon>
        <taxon>Flavobacteriia</taxon>
        <taxon>Flavobacteriales</taxon>
        <taxon>Weeksellaceae</taxon>
        <taxon>Chryseobacterium group</taxon>
        <taxon>Chryseobacterium</taxon>
    </lineage>
</organism>